<sequence>MHTLPDAGRRPATLSVLVLAIAMWMSVPLRLLIPGTELDLGFTVDNAIFVIENAAMAGTVLLAVGSAAVRGRRVLTGAVVVVGLHLLFQLGTAGVQLTKGASPEQILGSLAGILVLLVALAGVLLARLLRNPTTARRAGLVVALAGAIIHTLWTNVLLQLVAILPYGGPPPGLIWALLLTMVLSLLVVAAAALCGWAALGARRIGALLAAVVGILGIVAGSEALAAVGGAYGAVQIVQGLITLAAVPYAVVAGRRLAAAR</sequence>
<reference evidence="3" key="1">
    <citation type="journal article" date="2019" name="Int. J. Syst. Evol. Microbiol.">
        <title>The Global Catalogue of Microorganisms (GCM) 10K type strain sequencing project: providing services to taxonomists for standard genome sequencing and annotation.</title>
        <authorList>
            <consortium name="The Broad Institute Genomics Platform"/>
            <consortium name="The Broad Institute Genome Sequencing Center for Infectious Disease"/>
            <person name="Wu L."/>
            <person name="Ma J."/>
        </authorList>
    </citation>
    <scope>NUCLEOTIDE SEQUENCE [LARGE SCALE GENOMIC DNA]</scope>
    <source>
        <strain evidence="3">JCM 17975</strain>
    </source>
</reference>
<dbReference type="Proteomes" id="UP001500843">
    <property type="component" value="Unassembled WGS sequence"/>
</dbReference>
<evidence type="ECO:0000313" key="2">
    <source>
        <dbReference type="EMBL" id="GAA4712348.1"/>
    </source>
</evidence>
<dbReference type="EMBL" id="BAABHM010000017">
    <property type="protein sequence ID" value="GAA4712348.1"/>
    <property type="molecule type" value="Genomic_DNA"/>
</dbReference>
<feature type="transmembrane region" description="Helical" evidence="1">
    <location>
        <begin position="106"/>
        <end position="126"/>
    </location>
</feature>
<dbReference type="RefSeq" id="WP_253874258.1">
    <property type="nucleotide sequence ID" value="NZ_BAABHM010000017.1"/>
</dbReference>
<feature type="transmembrane region" description="Helical" evidence="1">
    <location>
        <begin position="12"/>
        <end position="33"/>
    </location>
</feature>
<feature type="transmembrane region" description="Helical" evidence="1">
    <location>
        <begin position="206"/>
        <end position="227"/>
    </location>
</feature>
<evidence type="ECO:0000313" key="3">
    <source>
        <dbReference type="Proteomes" id="UP001500843"/>
    </source>
</evidence>
<keyword evidence="1" id="KW-0472">Membrane</keyword>
<evidence type="ECO:0000256" key="1">
    <source>
        <dbReference type="SAM" id="Phobius"/>
    </source>
</evidence>
<protein>
    <submittedName>
        <fullName evidence="2">Uncharacterized protein</fullName>
    </submittedName>
</protein>
<feature type="transmembrane region" description="Helical" evidence="1">
    <location>
        <begin position="48"/>
        <end position="67"/>
    </location>
</feature>
<feature type="transmembrane region" description="Helical" evidence="1">
    <location>
        <begin position="173"/>
        <end position="199"/>
    </location>
</feature>
<proteinExistence type="predicted"/>
<keyword evidence="3" id="KW-1185">Reference proteome</keyword>
<feature type="transmembrane region" description="Helical" evidence="1">
    <location>
        <begin position="74"/>
        <end position="94"/>
    </location>
</feature>
<keyword evidence="1" id="KW-0812">Transmembrane</keyword>
<accession>A0ABP8XRH4</accession>
<keyword evidence="1" id="KW-1133">Transmembrane helix</keyword>
<feature type="transmembrane region" description="Helical" evidence="1">
    <location>
        <begin position="138"/>
        <end position="167"/>
    </location>
</feature>
<gene>
    <name evidence="2" type="ORF">GCM10023198_38990</name>
</gene>
<feature type="transmembrane region" description="Helical" evidence="1">
    <location>
        <begin position="233"/>
        <end position="251"/>
    </location>
</feature>
<comment type="caution">
    <text evidence="2">The sequence shown here is derived from an EMBL/GenBank/DDBJ whole genome shotgun (WGS) entry which is preliminary data.</text>
</comment>
<organism evidence="2 3">
    <name type="scientific">Promicromonospora umidemergens</name>
    <dbReference type="NCBI Taxonomy" id="629679"/>
    <lineage>
        <taxon>Bacteria</taxon>
        <taxon>Bacillati</taxon>
        <taxon>Actinomycetota</taxon>
        <taxon>Actinomycetes</taxon>
        <taxon>Micrococcales</taxon>
        <taxon>Promicromonosporaceae</taxon>
        <taxon>Promicromonospora</taxon>
    </lineage>
</organism>
<name>A0ABP8XRH4_9MICO</name>